<feature type="region of interest" description="Disordered" evidence="2">
    <location>
        <begin position="68"/>
        <end position="99"/>
    </location>
</feature>
<dbReference type="Proteomes" id="UP001642487">
    <property type="component" value="Chromosome 6"/>
</dbReference>
<keyword evidence="1" id="KW-0175">Coiled coil</keyword>
<feature type="region of interest" description="Disordered" evidence="2">
    <location>
        <begin position="217"/>
        <end position="244"/>
    </location>
</feature>
<gene>
    <name evidence="3" type="ORF">CITCOLO1_LOCUS15643</name>
</gene>
<organism evidence="3 4">
    <name type="scientific">Citrullus colocynthis</name>
    <name type="common">colocynth</name>
    <dbReference type="NCBI Taxonomy" id="252529"/>
    <lineage>
        <taxon>Eukaryota</taxon>
        <taxon>Viridiplantae</taxon>
        <taxon>Streptophyta</taxon>
        <taxon>Embryophyta</taxon>
        <taxon>Tracheophyta</taxon>
        <taxon>Spermatophyta</taxon>
        <taxon>Magnoliopsida</taxon>
        <taxon>eudicotyledons</taxon>
        <taxon>Gunneridae</taxon>
        <taxon>Pentapetalae</taxon>
        <taxon>rosids</taxon>
        <taxon>fabids</taxon>
        <taxon>Cucurbitales</taxon>
        <taxon>Cucurbitaceae</taxon>
        <taxon>Benincaseae</taxon>
        <taxon>Citrullus</taxon>
    </lineage>
</organism>
<evidence type="ECO:0000313" key="4">
    <source>
        <dbReference type="Proteomes" id="UP001642487"/>
    </source>
</evidence>
<dbReference type="PANTHER" id="PTHR38936:SF1">
    <property type="entry name" value="DUF641 DOMAIN-CONTAINING PROTEIN"/>
    <property type="match status" value="1"/>
</dbReference>
<dbReference type="PANTHER" id="PTHR38936">
    <property type="entry name" value="TITIN-LIKE ISOFORM X2"/>
    <property type="match status" value="1"/>
</dbReference>
<accession>A0ABP0YSV6</accession>
<reference evidence="3 4" key="1">
    <citation type="submission" date="2024-03" db="EMBL/GenBank/DDBJ databases">
        <authorList>
            <person name="Gkanogiannis A."/>
            <person name="Becerra Lopez-Lavalle L."/>
        </authorList>
    </citation>
    <scope>NUCLEOTIDE SEQUENCE [LARGE SCALE GENOMIC DNA]</scope>
</reference>
<dbReference type="EMBL" id="OZ021740">
    <property type="protein sequence ID" value="CAK9323461.1"/>
    <property type="molecule type" value="Genomic_DNA"/>
</dbReference>
<keyword evidence="4" id="KW-1185">Reference proteome</keyword>
<feature type="region of interest" description="Disordered" evidence="2">
    <location>
        <begin position="1"/>
        <end position="40"/>
    </location>
</feature>
<sequence>MEPELPSPEQANPSIEETRSQLRLRTKSTFSTSSKKRAKKFCPSVIRRSERIQNAVLPYENRNIEPVVQEIPVSESENEDEPPAEGRKHLDEPNSGEQNLQGKVDYIVKLLESQERTIKALKAKNDENPLLNEGLSPVVVRYKNLYLESQKKIQALMDENHQLTQKLETALCKVEAYEKGNRNFSEVLEKMKDVILVSNLTKVTETAVNASSQAIRDAMSPGTGRHAKPTAAKRKKITKQSEKS</sequence>
<feature type="compositionally biased region" description="Basic residues" evidence="2">
    <location>
        <begin position="225"/>
        <end position="238"/>
    </location>
</feature>
<proteinExistence type="predicted"/>
<protein>
    <submittedName>
        <fullName evidence="3">Uncharacterized protein</fullName>
    </submittedName>
</protein>
<evidence type="ECO:0000256" key="1">
    <source>
        <dbReference type="SAM" id="Coils"/>
    </source>
</evidence>
<evidence type="ECO:0000313" key="3">
    <source>
        <dbReference type="EMBL" id="CAK9323461.1"/>
    </source>
</evidence>
<evidence type="ECO:0000256" key="2">
    <source>
        <dbReference type="SAM" id="MobiDB-lite"/>
    </source>
</evidence>
<name>A0ABP0YSV6_9ROSI</name>
<feature type="coiled-coil region" evidence="1">
    <location>
        <begin position="146"/>
        <end position="173"/>
    </location>
</feature>